<keyword evidence="3" id="KW-1133">Transmembrane helix</keyword>
<evidence type="ECO:0000256" key="3">
    <source>
        <dbReference type="SAM" id="Phobius"/>
    </source>
</evidence>
<protein>
    <submittedName>
        <fullName evidence="4">Uncharacterized protein</fullName>
    </submittedName>
</protein>
<feature type="transmembrane region" description="Helical" evidence="3">
    <location>
        <begin position="163"/>
        <end position="183"/>
    </location>
</feature>
<dbReference type="PANTHER" id="PTHR11328:SF28">
    <property type="entry name" value="MAJOR FACILITATOR SUPERFAMILY DOMAIN-CONTAINING PROTEIN 12"/>
    <property type="match status" value="1"/>
</dbReference>
<keyword evidence="3" id="KW-0472">Membrane</keyword>
<feature type="region of interest" description="Disordered" evidence="2">
    <location>
        <begin position="443"/>
        <end position="464"/>
    </location>
</feature>
<feature type="transmembrane region" description="Helical" evidence="3">
    <location>
        <begin position="203"/>
        <end position="222"/>
    </location>
</feature>
<feature type="transmembrane region" description="Helical" evidence="3">
    <location>
        <begin position="124"/>
        <end position="142"/>
    </location>
</feature>
<dbReference type="Gene3D" id="1.20.1250.20">
    <property type="entry name" value="MFS general substrate transporter like domains"/>
    <property type="match status" value="2"/>
</dbReference>
<name>A0ABN8N6B4_9CNID</name>
<comment type="caution">
    <text evidence="4">The sequence shown here is derived from an EMBL/GenBank/DDBJ whole genome shotgun (WGS) entry which is preliminary data.</text>
</comment>
<proteinExistence type="inferred from homology"/>
<comment type="similarity">
    <text evidence="1">Belongs to the major facilitator superfamily.</text>
</comment>
<evidence type="ECO:0000256" key="2">
    <source>
        <dbReference type="SAM" id="MobiDB-lite"/>
    </source>
</evidence>
<dbReference type="Pfam" id="PF07690">
    <property type="entry name" value="MFS_1"/>
    <property type="match status" value="1"/>
</dbReference>
<feature type="transmembrane region" description="Helical" evidence="3">
    <location>
        <begin position="90"/>
        <end position="108"/>
    </location>
</feature>
<dbReference type="Proteomes" id="UP001159405">
    <property type="component" value="Unassembled WGS sequence"/>
</dbReference>
<dbReference type="InterPro" id="IPR039672">
    <property type="entry name" value="MFS_2"/>
</dbReference>
<feature type="transmembrane region" description="Helical" evidence="3">
    <location>
        <begin position="709"/>
        <end position="729"/>
    </location>
</feature>
<gene>
    <name evidence="4" type="ORF">PLOB_00000998</name>
</gene>
<accession>A0ABN8N6B4</accession>
<feature type="compositionally biased region" description="Basic and acidic residues" evidence="2">
    <location>
        <begin position="574"/>
        <end position="589"/>
    </location>
</feature>
<evidence type="ECO:0000256" key="1">
    <source>
        <dbReference type="ARBA" id="ARBA00008335"/>
    </source>
</evidence>
<feature type="transmembrane region" description="Helical" evidence="3">
    <location>
        <begin position="613"/>
        <end position="635"/>
    </location>
</feature>
<feature type="transmembrane region" description="Helical" evidence="3">
    <location>
        <begin position="679"/>
        <end position="697"/>
    </location>
</feature>
<feature type="transmembrane region" description="Helical" evidence="3">
    <location>
        <begin position="781"/>
        <end position="802"/>
    </location>
</feature>
<sequence>MENQQKSKLNIKQRFSCGLGNVLNEISRQIYISFSIIFLMRVIGLSASQVGLAMLIGQITDAFISPITGFLGDRVQIPFISKKLGRRKSWHLVGTVMMAGGLPLLFNRCLVCNDYQGVSWLQPFYYYCVMVIINAAGNILEINHLSITFTAAGTVQEGAALTAIRTVLSFASGIYLYVVAWGLLGQDGGDDLGPESVTKFAHLVWIVTGTGIVFTTIFYIGTKEPAVRRLRKISTLMDPVNGEGLFQASQSVYSMVFEQVDDAKRKTSTIVNSLVDILMSSVENTEVVDKATTAIAATKKTSLVQRFVNALFSNGDGNSHEDSEDKFQISEVTSGASSNQEKPGSDLMTQVARLDQDRKKSLVFRLVDALLNKESQRQPEATSITAEEGQVDLEKETNKQNTNIFEDATDCTVCFPSELIFAHITDRNGTKNTEIMEGNEDHNMKTREDDFNGADRGYSRRRRRGMSLAPEEACKLGIHNLGYQNETCGLEMRTINEEEAIEPVREGDAIIHGFEKQMSPFTETKPGKKVSFSVPERNEVRNSAIYPLQNSEITAFSDKETQRKLSLSELEENGSEKKETGDESNDKSCKSAITGGSEKRKPKTTRDWLKTPGVYKVAVIITCSRLVQDAVYAYLPLYLTERLGFGQQSIAYFPIVLLVSGAIGSTISNKLNSKLGNMGTYLIGSLLVIGASLYYYFQTTDLKLFTYAPVILTGSGMSIMYVMALTFAAELVKADKETSGSAFAIIIFLGRISSGGLLMAIQEFYPEKGSTSKLSESDYVHHVFSVVPALLALAGSLMVLFFRPPSCRTKRDWYEYSLDENAQVRDQSEASHVQSFNVVVEPERD</sequence>
<keyword evidence="3" id="KW-0812">Transmembrane</keyword>
<evidence type="ECO:0000313" key="4">
    <source>
        <dbReference type="EMBL" id="CAH3042567.1"/>
    </source>
</evidence>
<dbReference type="SUPFAM" id="SSF103473">
    <property type="entry name" value="MFS general substrate transporter"/>
    <property type="match status" value="2"/>
</dbReference>
<evidence type="ECO:0000313" key="5">
    <source>
        <dbReference type="Proteomes" id="UP001159405"/>
    </source>
</evidence>
<feature type="transmembrane region" description="Helical" evidence="3">
    <location>
        <begin position="741"/>
        <end position="761"/>
    </location>
</feature>
<organism evidence="4 5">
    <name type="scientific">Porites lobata</name>
    <dbReference type="NCBI Taxonomy" id="104759"/>
    <lineage>
        <taxon>Eukaryota</taxon>
        <taxon>Metazoa</taxon>
        <taxon>Cnidaria</taxon>
        <taxon>Anthozoa</taxon>
        <taxon>Hexacorallia</taxon>
        <taxon>Scleractinia</taxon>
        <taxon>Fungiina</taxon>
        <taxon>Poritidae</taxon>
        <taxon>Porites</taxon>
    </lineage>
</organism>
<dbReference type="InterPro" id="IPR011701">
    <property type="entry name" value="MFS"/>
</dbReference>
<feature type="region of interest" description="Disordered" evidence="2">
    <location>
        <begin position="567"/>
        <end position="605"/>
    </location>
</feature>
<keyword evidence="5" id="KW-1185">Reference proteome</keyword>
<feature type="transmembrane region" description="Helical" evidence="3">
    <location>
        <begin position="650"/>
        <end position="667"/>
    </location>
</feature>
<dbReference type="InterPro" id="IPR036259">
    <property type="entry name" value="MFS_trans_sf"/>
</dbReference>
<dbReference type="EMBL" id="CALNXK010000010">
    <property type="protein sequence ID" value="CAH3042567.1"/>
    <property type="molecule type" value="Genomic_DNA"/>
</dbReference>
<dbReference type="Pfam" id="PF13347">
    <property type="entry name" value="MFS_2"/>
    <property type="match status" value="1"/>
</dbReference>
<dbReference type="PANTHER" id="PTHR11328">
    <property type="entry name" value="MAJOR FACILITATOR SUPERFAMILY DOMAIN-CONTAINING PROTEIN"/>
    <property type="match status" value="1"/>
</dbReference>
<reference evidence="4 5" key="1">
    <citation type="submission" date="2022-05" db="EMBL/GenBank/DDBJ databases">
        <authorList>
            <consortium name="Genoscope - CEA"/>
            <person name="William W."/>
        </authorList>
    </citation>
    <scope>NUCLEOTIDE SEQUENCE [LARGE SCALE GENOMIC DNA]</scope>
</reference>